<dbReference type="KEGG" id="vpy:HZI73_16665"/>
<dbReference type="AlphaFoldDB" id="A0A8J8ML98"/>
<dbReference type="RefSeq" id="WP_212694512.1">
    <property type="nucleotide sequence ID" value="NZ_CP058649.1"/>
</dbReference>
<keyword evidence="2" id="KW-1185">Reference proteome</keyword>
<evidence type="ECO:0000313" key="1">
    <source>
        <dbReference type="EMBL" id="QUI23825.1"/>
    </source>
</evidence>
<sequence>MMGKKNKAINIQFVFPEGKEVETKEEMIQVLKESYLRAVAKGKKKQENKKANDT</sequence>
<reference evidence="1" key="1">
    <citation type="submission" date="2020-07" db="EMBL/GenBank/DDBJ databases">
        <title>Vallitalea pronyensis genome.</title>
        <authorList>
            <person name="Postec A."/>
        </authorList>
    </citation>
    <scope>NUCLEOTIDE SEQUENCE</scope>
    <source>
        <strain evidence="1">FatNI3</strain>
    </source>
</reference>
<name>A0A8J8ML98_9FIRM</name>
<proteinExistence type="predicted"/>
<accession>A0A8J8ML98</accession>
<protein>
    <submittedName>
        <fullName evidence="1">Uncharacterized protein</fullName>
    </submittedName>
</protein>
<evidence type="ECO:0000313" key="2">
    <source>
        <dbReference type="Proteomes" id="UP000683246"/>
    </source>
</evidence>
<organism evidence="1 2">
    <name type="scientific">Vallitalea pronyensis</name>
    <dbReference type="NCBI Taxonomy" id="1348613"/>
    <lineage>
        <taxon>Bacteria</taxon>
        <taxon>Bacillati</taxon>
        <taxon>Bacillota</taxon>
        <taxon>Clostridia</taxon>
        <taxon>Lachnospirales</taxon>
        <taxon>Vallitaleaceae</taxon>
        <taxon>Vallitalea</taxon>
    </lineage>
</organism>
<dbReference type="EMBL" id="CP058649">
    <property type="protein sequence ID" value="QUI23825.1"/>
    <property type="molecule type" value="Genomic_DNA"/>
</dbReference>
<dbReference type="Proteomes" id="UP000683246">
    <property type="component" value="Chromosome"/>
</dbReference>
<gene>
    <name evidence="1" type="ORF">HZI73_16665</name>
</gene>